<dbReference type="Pfam" id="PF13475">
    <property type="entry name" value="DUF4116"/>
    <property type="match status" value="5"/>
</dbReference>
<name>D2VKR6_NAEGR</name>
<gene>
    <name evidence="2" type="ORF">NAEGRDRAFT_50352</name>
</gene>
<reference evidence="2 3" key="1">
    <citation type="journal article" date="2010" name="Cell">
        <title>The genome of Naegleria gruberi illuminates early eukaryotic versatility.</title>
        <authorList>
            <person name="Fritz-Laylin L.K."/>
            <person name="Prochnik S.E."/>
            <person name="Ginger M.L."/>
            <person name="Dacks J.B."/>
            <person name="Carpenter M.L."/>
            <person name="Field M.C."/>
            <person name="Kuo A."/>
            <person name="Paredez A."/>
            <person name="Chapman J."/>
            <person name="Pham J."/>
            <person name="Shu S."/>
            <person name="Neupane R."/>
            <person name="Cipriano M."/>
            <person name="Mancuso J."/>
            <person name="Tu H."/>
            <person name="Salamov A."/>
            <person name="Lindquist E."/>
            <person name="Shapiro H."/>
            <person name="Lucas S."/>
            <person name="Grigoriev I.V."/>
            <person name="Cande W.Z."/>
            <person name="Fulton C."/>
            <person name="Rokhsar D.S."/>
            <person name="Dawson S.C."/>
        </authorList>
    </citation>
    <scope>NUCLEOTIDE SEQUENCE [LARGE SCALE GENOMIC DNA]</scope>
    <source>
        <strain evidence="2 3">NEG-M</strain>
    </source>
</reference>
<evidence type="ECO:0000313" key="2">
    <source>
        <dbReference type="EMBL" id="EFC42740.1"/>
    </source>
</evidence>
<dbReference type="VEuPathDB" id="AmoebaDB:NAEGRDRAFT_50352"/>
<accession>D2VKR6</accession>
<dbReference type="RefSeq" id="XP_002675484.1">
    <property type="nucleotide sequence ID" value="XM_002675438.1"/>
</dbReference>
<keyword evidence="3" id="KW-1185">Reference proteome</keyword>
<feature type="domain" description="DUF4116" evidence="1">
    <location>
        <begin position="435"/>
        <end position="475"/>
    </location>
</feature>
<feature type="domain" description="DUF4116" evidence="1">
    <location>
        <begin position="309"/>
        <end position="357"/>
    </location>
</feature>
<feature type="domain" description="DUF4116" evidence="1">
    <location>
        <begin position="384"/>
        <end position="423"/>
    </location>
</feature>
<dbReference type="KEGG" id="ngr:NAEGRDRAFT_50352"/>
<dbReference type="InParanoid" id="D2VKR6"/>
<organism evidence="3">
    <name type="scientific">Naegleria gruberi</name>
    <name type="common">Amoeba</name>
    <dbReference type="NCBI Taxonomy" id="5762"/>
    <lineage>
        <taxon>Eukaryota</taxon>
        <taxon>Discoba</taxon>
        <taxon>Heterolobosea</taxon>
        <taxon>Tetramitia</taxon>
        <taxon>Eutetramitia</taxon>
        <taxon>Vahlkampfiidae</taxon>
        <taxon>Naegleria</taxon>
    </lineage>
</organism>
<dbReference type="EMBL" id="GG738878">
    <property type="protein sequence ID" value="EFC42740.1"/>
    <property type="molecule type" value="Genomic_DNA"/>
</dbReference>
<dbReference type="Proteomes" id="UP000006671">
    <property type="component" value="Unassembled WGS sequence"/>
</dbReference>
<dbReference type="AlphaFoldDB" id="D2VKR6"/>
<dbReference type="GeneID" id="8854882"/>
<feature type="domain" description="DUF4116" evidence="1">
    <location>
        <begin position="184"/>
        <end position="231"/>
    </location>
</feature>
<feature type="domain" description="DUF4116" evidence="1">
    <location>
        <begin position="108"/>
        <end position="154"/>
    </location>
</feature>
<evidence type="ECO:0000259" key="1">
    <source>
        <dbReference type="Pfam" id="PF13475"/>
    </source>
</evidence>
<evidence type="ECO:0000313" key="3">
    <source>
        <dbReference type="Proteomes" id="UP000006671"/>
    </source>
</evidence>
<dbReference type="InterPro" id="IPR025197">
    <property type="entry name" value="DUF4116"/>
</dbReference>
<sequence length="509" mass="58060">MQTSDEGNDDVLCFKSEKFLSKLSVLYEDYLMNTTPSSRELFLQAIRRGLSINILLNYLESLPSSHRTDEEEQDYSELISNDRELLMVAAQTGHSITEYISDELLVSDRELILTAVRNNFRNYIMLDDDLQNDKFVILEALKGTKIALNQLPFEVFSDREVMEACIGVELSGCLDYFNDDAREDRDLVLKCVRACGNDLNHASDLLRSDREIVLEAVKSNGGSLKFASQSLKSDKVIALEAMNNSLEAFPFISKDLKQDEEFINHCLDNFKITSLKGINDSLMKNRNVVMNLVRNGMSLSVTPEGFRCDREIVLTAVARRGSDLQFASDDLKMDEEIIRTAVKQNSSALEYAHESFQLNKEFVLDSIGSKDSENCYLHPDLTGNRDFVLEAIRKNGYLLHKTKFKDDFDMIIEACKSNPFSLFKLKLFQPGLFHNKSFALQVVAISGPLLQLFDERIKRDKEVVLTALEHDENLFNIHGISSLTSISPELIKDREFMSEVVELIRRKRF</sequence>
<proteinExistence type="predicted"/>
<protein>
    <submittedName>
        <fullName evidence="2">Predicted protein</fullName>
    </submittedName>
</protein>